<dbReference type="Gene3D" id="2.30.30.60">
    <property type="match status" value="1"/>
</dbReference>
<feature type="transmembrane region" description="Helical" evidence="7">
    <location>
        <begin position="66"/>
        <end position="88"/>
    </location>
</feature>
<dbReference type="InterPro" id="IPR011014">
    <property type="entry name" value="MscS_channel_TM-2"/>
</dbReference>
<feature type="domain" description="Mechanosensitive ion channel MscS" evidence="8">
    <location>
        <begin position="265"/>
        <end position="329"/>
    </location>
</feature>
<dbReference type="InterPro" id="IPR052702">
    <property type="entry name" value="MscS-like_channel"/>
</dbReference>
<dbReference type="InterPro" id="IPR006685">
    <property type="entry name" value="MscS_channel_2nd"/>
</dbReference>
<dbReference type="PANTHER" id="PTHR30347">
    <property type="entry name" value="POTASSIUM CHANNEL RELATED"/>
    <property type="match status" value="1"/>
</dbReference>
<proteinExistence type="inferred from homology"/>
<gene>
    <name evidence="11" type="ORF">AWB68_02124</name>
</gene>
<comment type="caution">
    <text evidence="11">The sequence shown here is derived from an EMBL/GenBank/DDBJ whole genome shotgun (WGS) entry which is preliminary data.</text>
</comment>
<dbReference type="GO" id="GO:0005886">
    <property type="term" value="C:plasma membrane"/>
    <property type="evidence" value="ECO:0007669"/>
    <property type="project" value="UniProtKB-SubCell"/>
</dbReference>
<feature type="transmembrane region" description="Helical" evidence="7">
    <location>
        <begin position="247"/>
        <end position="276"/>
    </location>
</feature>
<dbReference type="Gene3D" id="1.10.287.1260">
    <property type="match status" value="1"/>
</dbReference>
<protein>
    <submittedName>
        <fullName evidence="11">Mechanosensitive ion channel protein MscS</fullName>
    </submittedName>
</protein>
<dbReference type="SUPFAM" id="SSF82689">
    <property type="entry name" value="Mechanosensitive channel protein MscS (YggB), C-terminal domain"/>
    <property type="match status" value="1"/>
</dbReference>
<evidence type="ECO:0000256" key="5">
    <source>
        <dbReference type="ARBA" id="ARBA00022989"/>
    </source>
</evidence>
<sequence length="433" mass="46623">MPEFYLTRPKTEHFESLADFSARAFANASKSELVALLLLALAAGALAVFLLGWLKARVPETRRWRRLWSICICVLPAICALFVLLIAWLTAGPGISPELLLVMALASGLLLLVQIPALLLELIFRPVPALRVALRCLSWLAWFCLVFAALQPERDLESVLDAARAIRLTAGPVNVDLLSLAAGAATAIIVVIVAHGTLKWLGRLLSESTRLPPNFALAIRRIVDIAVWTVVIVIVLSQAGVDVKAMAAFAGALGIGLGLGLQRLAASYVSGLIVLFEQSVRIGDTIAAGGVKGRVTHMTVRYTTITTGDGIEALVPNDTLTVNTVINQSWTDNMLRLSNSLHIDMESDTAAAKEAVLKILSTQARVLQSPAPAVYIADVSDGRIRLEAQYWIADPANGQLNLTSDINEAILRAFNADNIRMARPLALREPARG</sequence>
<evidence type="ECO:0000313" key="12">
    <source>
        <dbReference type="Proteomes" id="UP000054770"/>
    </source>
</evidence>
<dbReference type="SUPFAM" id="SSF82861">
    <property type="entry name" value="Mechanosensitive channel protein MscS (YggB), transmembrane region"/>
    <property type="match status" value="1"/>
</dbReference>
<keyword evidence="4 7" id="KW-0812">Transmembrane</keyword>
<evidence type="ECO:0000259" key="9">
    <source>
        <dbReference type="Pfam" id="PF21082"/>
    </source>
</evidence>
<keyword evidence="12" id="KW-1185">Reference proteome</keyword>
<dbReference type="InterPro" id="IPR049278">
    <property type="entry name" value="MS_channel_C"/>
</dbReference>
<comment type="similarity">
    <text evidence="2">Belongs to the MscS (TC 1.A.23) family.</text>
</comment>
<feature type="transmembrane region" description="Helical" evidence="7">
    <location>
        <begin position="177"/>
        <end position="201"/>
    </location>
</feature>
<dbReference type="InterPro" id="IPR023408">
    <property type="entry name" value="MscS_beta-dom_sf"/>
</dbReference>
<evidence type="ECO:0000256" key="3">
    <source>
        <dbReference type="ARBA" id="ARBA00022475"/>
    </source>
</evidence>
<dbReference type="PANTHER" id="PTHR30347:SF1">
    <property type="entry name" value="MECHANOSENSITIVE CHANNEL MSCK"/>
    <property type="match status" value="1"/>
</dbReference>
<feature type="domain" description="Mechanosensitive ion channel MscS C-terminal" evidence="9">
    <location>
        <begin position="341"/>
        <end position="421"/>
    </location>
</feature>
<dbReference type="Gene3D" id="3.30.70.100">
    <property type="match status" value="1"/>
</dbReference>
<keyword evidence="6 7" id="KW-0472">Membrane</keyword>
<dbReference type="SUPFAM" id="SSF50182">
    <property type="entry name" value="Sm-like ribonucleoproteins"/>
    <property type="match status" value="1"/>
</dbReference>
<dbReference type="OrthoDB" id="9809206at2"/>
<keyword evidence="3" id="KW-1003">Cell membrane</keyword>
<feature type="transmembrane region" description="Helical" evidence="7">
    <location>
        <begin position="100"/>
        <end position="120"/>
    </location>
</feature>
<evidence type="ECO:0000259" key="8">
    <source>
        <dbReference type="Pfam" id="PF00924"/>
    </source>
</evidence>
<evidence type="ECO:0000256" key="7">
    <source>
        <dbReference type="SAM" id="Phobius"/>
    </source>
</evidence>
<evidence type="ECO:0000313" key="11">
    <source>
        <dbReference type="EMBL" id="SAL44976.1"/>
    </source>
</evidence>
<evidence type="ECO:0000256" key="2">
    <source>
        <dbReference type="ARBA" id="ARBA00008017"/>
    </source>
</evidence>
<dbReference type="Proteomes" id="UP000054770">
    <property type="component" value="Unassembled WGS sequence"/>
</dbReference>
<evidence type="ECO:0000256" key="6">
    <source>
        <dbReference type="ARBA" id="ARBA00023136"/>
    </source>
</evidence>
<evidence type="ECO:0000256" key="4">
    <source>
        <dbReference type="ARBA" id="ARBA00022692"/>
    </source>
</evidence>
<dbReference type="Pfam" id="PF21082">
    <property type="entry name" value="MS_channel_3rd"/>
    <property type="match status" value="1"/>
</dbReference>
<evidence type="ECO:0000256" key="1">
    <source>
        <dbReference type="ARBA" id="ARBA00004651"/>
    </source>
</evidence>
<organism evidence="11 12">
    <name type="scientific">Caballeronia choica</name>
    <dbReference type="NCBI Taxonomy" id="326476"/>
    <lineage>
        <taxon>Bacteria</taxon>
        <taxon>Pseudomonadati</taxon>
        <taxon>Pseudomonadota</taxon>
        <taxon>Betaproteobacteria</taxon>
        <taxon>Burkholderiales</taxon>
        <taxon>Burkholderiaceae</taxon>
        <taxon>Caballeronia</taxon>
    </lineage>
</organism>
<dbReference type="GO" id="GO:0008381">
    <property type="term" value="F:mechanosensitive monoatomic ion channel activity"/>
    <property type="evidence" value="ECO:0007669"/>
    <property type="project" value="UniProtKB-ARBA"/>
</dbReference>
<dbReference type="RefSeq" id="WP_160109995.1">
    <property type="nucleotide sequence ID" value="NZ_FCON02000017.1"/>
</dbReference>
<feature type="transmembrane region" description="Helical" evidence="7">
    <location>
        <begin position="33"/>
        <end position="54"/>
    </location>
</feature>
<name>A0A158HL49_9BURK</name>
<dbReference type="Pfam" id="PF21088">
    <property type="entry name" value="MS_channel_1st"/>
    <property type="match status" value="1"/>
</dbReference>
<feature type="transmembrane region" description="Helical" evidence="7">
    <location>
        <begin position="132"/>
        <end position="150"/>
    </location>
</feature>
<dbReference type="AlphaFoldDB" id="A0A158HL49"/>
<reference evidence="11" key="1">
    <citation type="submission" date="2016-01" db="EMBL/GenBank/DDBJ databases">
        <authorList>
            <person name="Peeters C."/>
        </authorList>
    </citation>
    <scope>NUCLEOTIDE SEQUENCE [LARGE SCALE GENOMIC DNA]</scope>
    <source>
        <strain evidence="11">LMG 22940</strain>
    </source>
</reference>
<evidence type="ECO:0000259" key="10">
    <source>
        <dbReference type="Pfam" id="PF21088"/>
    </source>
</evidence>
<dbReference type="InterPro" id="IPR049142">
    <property type="entry name" value="MS_channel_1st"/>
</dbReference>
<keyword evidence="5 7" id="KW-1133">Transmembrane helix</keyword>
<dbReference type="InterPro" id="IPR011066">
    <property type="entry name" value="MscS_channel_C_sf"/>
</dbReference>
<dbReference type="InterPro" id="IPR010920">
    <property type="entry name" value="LSM_dom_sf"/>
</dbReference>
<dbReference type="EMBL" id="FCON02000017">
    <property type="protein sequence ID" value="SAL44976.1"/>
    <property type="molecule type" value="Genomic_DNA"/>
</dbReference>
<feature type="domain" description="Mechanosensitive ion channel transmembrane helices 2/3" evidence="10">
    <location>
        <begin position="225"/>
        <end position="262"/>
    </location>
</feature>
<comment type="subcellular location">
    <subcellularLocation>
        <location evidence="1">Cell membrane</location>
        <topology evidence="1">Multi-pass membrane protein</topology>
    </subcellularLocation>
</comment>
<dbReference type="Pfam" id="PF00924">
    <property type="entry name" value="MS_channel_2nd"/>
    <property type="match status" value="1"/>
</dbReference>
<accession>A0A158HL49</accession>
<feature type="transmembrane region" description="Helical" evidence="7">
    <location>
        <begin position="222"/>
        <end position="241"/>
    </location>
</feature>